<organism evidence="1 2">
    <name type="scientific">Muricoccus vinaceus</name>
    <dbReference type="NCBI Taxonomy" id="424704"/>
    <lineage>
        <taxon>Bacteria</taxon>
        <taxon>Pseudomonadati</taxon>
        <taxon>Pseudomonadota</taxon>
        <taxon>Alphaproteobacteria</taxon>
        <taxon>Acetobacterales</taxon>
        <taxon>Roseomonadaceae</taxon>
        <taxon>Muricoccus</taxon>
    </lineage>
</organism>
<evidence type="ECO:0008006" key="3">
    <source>
        <dbReference type="Google" id="ProtNLM"/>
    </source>
</evidence>
<evidence type="ECO:0000313" key="2">
    <source>
        <dbReference type="Proteomes" id="UP001589789"/>
    </source>
</evidence>
<evidence type="ECO:0000313" key="1">
    <source>
        <dbReference type="EMBL" id="MFC0384350.1"/>
    </source>
</evidence>
<dbReference type="Proteomes" id="UP001589789">
    <property type="component" value="Unassembled WGS sequence"/>
</dbReference>
<accession>A0ABV6IL59</accession>
<dbReference type="EMBL" id="JBHLVZ010000002">
    <property type="protein sequence ID" value="MFC0384350.1"/>
    <property type="molecule type" value="Genomic_DNA"/>
</dbReference>
<reference evidence="1 2" key="1">
    <citation type="submission" date="2024-09" db="EMBL/GenBank/DDBJ databases">
        <authorList>
            <person name="Sun Q."/>
            <person name="Mori K."/>
        </authorList>
    </citation>
    <scope>NUCLEOTIDE SEQUENCE [LARGE SCALE GENOMIC DNA]</scope>
    <source>
        <strain evidence="1 2">CCM 7468</strain>
    </source>
</reference>
<protein>
    <recommendedName>
        <fullName evidence="3">HK97 gp10 family phage protein</fullName>
    </recommendedName>
</protein>
<proteinExistence type="predicted"/>
<keyword evidence="2" id="KW-1185">Reference proteome</keyword>
<dbReference type="RefSeq" id="WP_377048398.1">
    <property type="nucleotide sequence ID" value="NZ_JBHLVZ010000002.1"/>
</dbReference>
<name>A0ABV6IL59_9PROT</name>
<sequence length="204" mass="21982">MLQVSAIAEVASARRMLGDAVKQLPFVTALALTSVVKKAQAEEQRALPSVFDRPTPFTLRGVAVQPVTKAAPSASVFVRPTQAAYLALQETGGTRLPAKRALVMPAGTPRNVYGNLPRNALSRLKGRKDTFVGQVNGVGGIWQRPPKPKGRQGAKVAPKLLIAFEDRAKYQARFGFQTRAVRVIKVGLAPAFRGAMERALKTAR</sequence>
<comment type="caution">
    <text evidence="1">The sequence shown here is derived from an EMBL/GenBank/DDBJ whole genome shotgun (WGS) entry which is preliminary data.</text>
</comment>
<gene>
    <name evidence="1" type="ORF">ACFFIC_02150</name>
</gene>